<reference evidence="2" key="1">
    <citation type="journal article" date="2014" name="Int. J. Syst. Evol. Microbiol.">
        <title>Complete genome sequence of Corynebacterium casei LMG S-19264T (=DSM 44701T), isolated from a smear-ripened cheese.</title>
        <authorList>
            <consortium name="US DOE Joint Genome Institute (JGI-PGF)"/>
            <person name="Walter F."/>
            <person name="Albersmeier A."/>
            <person name="Kalinowski J."/>
            <person name="Ruckert C."/>
        </authorList>
    </citation>
    <scope>NUCLEOTIDE SEQUENCE</scope>
    <source>
        <strain evidence="2">CGMCC 1.15762</strain>
    </source>
</reference>
<proteinExistence type="predicted"/>
<reference evidence="2" key="2">
    <citation type="submission" date="2020-09" db="EMBL/GenBank/DDBJ databases">
        <authorList>
            <person name="Sun Q."/>
            <person name="Zhou Y."/>
        </authorList>
    </citation>
    <scope>NUCLEOTIDE SEQUENCE</scope>
    <source>
        <strain evidence="2">CGMCC 1.15762</strain>
    </source>
</reference>
<dbReference type="RefSeq" id="WP_188790653.1">
    <property type="nucleotide sequence ID" value="NZ_BMJV01000005.1"/>
</dbReference>
<dbReference type="Proteomes" id="UP000617145">
    <property type="component" value="Unassembled WGS sequence"/>
</dbReference>
<keyword evidence="3" id="KW-1185">Reference proteome</keyword>
<feature type="chain" id="PRO_5035195878" evidence="1">
    <location>
        <begin position="23"/>
        <end position="47"/>
    </location>
</feature>
<accession>A0A8J2ZL11</accession>
<gene>
    <name evidence="2" type="ORF">GCM10011415_25940</name>
</gene>
<comment type="caution">
    <text evidence="2">The sequence shown here is derived from an EMBL/GenBank/DDBJ whole genome shotgun (WGS) entry which is preliminary data.</text>
</comment>
<feature type="signal peptide" evidence="1">
    <location>
        <begin position="1"/>
        <end position="22"/>
    </location>
</feature>
<protein>
    <submittedName>
        <fullName evidence="2">Uncharacterized protein</fullName>
    </submittedName>
</protein>
<organism evidence="2 3">
    <name type="scientific">Salipiger pallidus</name>
    <dbReference type="NCBI Taxonomy" id="1775170"/>
    <lineage>
        <taxon>Bacteria</taxon>
        <taxon>Pseudomonadati</taxon>
        <taxon>Pseudomonadota</taxon>
        <taxon>Alphaproteobacteria</taxon>
        <taxon>Rhodobacterales</taxon>
        <taxon>Roseobacteraceae</taxon>
        <taxon>Salipiger</taxon>
    </lineage>
</organism>
<sequence length="47" mass="4805">MKVLTILQATALAFLAIFGAFAAQGQAQSVPPKAACIQQETGAPCDL</sequence>
<name>A0A8J2ZL11_9RHOB</name>
<dbReference type="AlphaFoldDB" id="A0A8J2ZL11"/>
<dbReference type="EMBL" id="BMJV01000005">
    <property type="protein sequence ID" value="GGG76093.1"/>
    <property type="molecule type" value="Genomic_DNA"/>
</dbReference>
<evidence type="ECO:0000313" key="3">
    <source>
        <dbReference type="Proteomes" id="UP000617145"/>
    </source>
</evidence>
<keyword evidence="1" id="KW-0732">Signal</keyword>
<evidence type="ECO:0000256" key="1">
    <source>
        <dbReference type="SAM" id="SignalP"/>
    </source>
</evidence>
<evidence type="ECO:0000313" key="2">
    <source>
        <dbReference type="EMBL" id="GGG76093.1"/>
    </source>
</evidence>